<organism evidence="1 2">
    <name type="scientific">Lasius platythorax</name>
    <dbReference type="NCBI Taxonomy" id="488582"/>
    <lineage>
        <taxon>Eukaryota</taxon>
        <taxon>Metazoa</taxon>
        <taxon>Ecdysozoa</taxon>
        <taxon>Arthropoda</taxon>
        <taxon>Hexapoda</taxon>
        <taxon>Insecta</taxon>
        <taxon>Pterygota</taxon>
        <taxon>Neoptera</taxon>
        <taxon>Endopterygota</taxon>
        <taxon>Hymenoptera</taxon>
        <taxon>Apocrita</taxon>
        <taxon>Aculeata</taxon>
        <taxon>Formicoidea</taxon>
        <taxon>Formicidae</taxon>
        <taxon>Formicinae</taxon>
        <taxon>Lasius</taxon>
        <taxon>Lasius</taxon>
    </lineage>
</organism>
<dbReference type="AlphaFoldDB" id="A0AAV2NXC8"/>
<gene>
    <name evidence="1" type="ORF">LPLAT_LOCUS10766</name>
</gene>
<evidence type="ECO:0000313" key="2">
    <source>
        <dbReference type="Proteomes" id="UP001497644"/>
    </source>
</evidence>
<dbReference type="EMBL" id="OZ034829">
    <property type="protein sequence ID" value="CAL1685209.1"/>
    <property type="molecule type" value="Genomic_DNA"/>
</dbReference>
<proteinExistence type="predicted"/>
<accession>A0AAV2NXC8</accession>
<sequence length="100" mass="11736">MVQQNNCTNNWKNFKYKLQLQDNESNTSTEKKLILCYNLEQQRLILENENLKSRLLTIEKAKCDIATSAAQLENKLLLQEEKMQNVLSAHEEKKILVKVQ</sequence>
<reference evidence="1" key="1">
    <citation type="submission" date="2024-04" db="EMBL/GenBank/DDBJ databases">
        <authorList>
            <consortium name="Molecular Ecology Group"/>
        </authorList>
    </citation>
    <scope>NUCLEOTIDE SEQUENCE</scope>
</reference>
<evidence type="ECO:0000313" key="1">
    <source>
        <dbReference type="EMBL" id="CAL1685209.1"/>
    </source>
</evidence>
<dbReference type="Proteomes" id="UP001497644">
    <property type="component" value="Chromosome 6"/>
</dbReference>
<name>A0AAV2NXC8_9HYME</name>
<protein>
    <submittedName>
        <fullName evidence="1">Uncharacterized protein</fullName>
    </submittedName>
</protein>
<keyword evidence="2" id="KW-1185">Reference proteome</keyword>